<dbReference type="Proteomes" id="UP001341840">
    <property type="component" value="Unassembled WGS sequence"/>
</dbReference>
<evidence type="ECO:0000256" key="1">
    <source>
        <dbReference type="ARBA" id="ARBA00007945"/>
    </source>
</evidence>
<feature type="domain" description="SS18 N-terminal" evidence="3">
    <location>
        <begin position="71"/>
        <end position="127"/>
    </location>
</feature>
<dbReference type="EMBL" id="JASCZI010271868">
    <property type="protein sequence ID" value="MED6216060.1"/>
    <property type="molecule type" value="Genomic_DNA"/>
</dbReference>
<dbReference type="Pfam" id="PF05030">
    <property type="entry name" value="SSXT"/>
    <property type="match status" value="1"/>
</dbReference>
<organism evidence="4 5">
    <name type="scientific">Stylosanthes scabra</name>
    <dbReference type="NCBI Taxonomy" id="79078"/>
    <lineage>
        <taxon>Eukaryota</taxon>
        <taxon>Viridiplantae</taxon>
        <taxon>Streptophyta</taxon>
        <taxon>Embryophyta</taxon>
        <taxon>Tracheophyta</taxon>
        <taxon>Spermatophyta</taxon>
        <taxon>Magnoliopsida</taxon>
        <taxon>eudicotyledons</taxon>
        <taxon>Gunneridae</taxon>
        <taxon>Pentapetalae</taxon>
        <taxon>rosids</taxon>
        <taxon>fabids</taxon>
        <taxon>Fabales</taxon>
        <taxon>Fabaceae</taxon>
        <taxon>Papilionoideae</taxon>
        <taxon>50 kb inversion clade</taxon>
        <taxon>dalbergioids sensu lato</taxon>
        <taxon>Dalbergieae</taxon>
        <taxon>Pterocarpus clade</taxon>
        <taxon>Stylosanthes</taxon>
    </lineage>
</organism>
<gene>
    <name evidence="4" type="primary">GIF3_1</name>
    <name evidence="4" type="ORF">PIB30_004090</name>
</gene>
<protein>
    <submittedName>
        <fullName evidence="4">GRF1-interacting factor 3</fullName>
    </submittedName>
</protein>
<feature type="region of interest" description="Disordered" evidence="2">
    <location>
        <begin position="188"/>
        <end position="274"/>
    </location>
</feature>
<evidence type="ECO:0000256" key="2">
    <source>
        <dbReference type="SAM" id="MobiDB-lite"/>
    </source>
</evidence>
<accession>A0ABU6Z1G4</accession>
<comment type="similarity">
    <text evidence="1">Belongs to the SS18 family.</text>
</comment>
<evidence type="ECO:0000313" key="4">
    <source>
        <dbReference type="EMBL" id="MED6216060.1"/>
    </source>
</evidence>
<comment type="caution">
    <text evidence="4">The sequence shown here is derived from an EMBL/GenBank/DDBJ whole genome shotgun (WGS) entry which is preliminary data.</text>
</comment>
<evidence type="ECO:0000313" key="5">
    <source>
        <dbReference type="Proteomes" id="UP001341840"/>
    </source>
</evidence>
<evidence type="ECO:0000259" key="3">
    <source>
        <dbReference type="Pfam" id="PF05030"/>
    </source>
</evidence>
<proteinExistence type="inferred from homology"/>
<dbReference type="InterPro" id="IPR007726">
    <property type="entry name" value="SS18_N"/>
</dbReference>
<keyword evidence="5" id="KW-1185">Reference proteome</keyword>
<name>A0ABU6Z1G4_9FABA</name>
<reference evidence="4 5" key="1">
    <citation type="journal article" date="2023" name="Plants (Basel)">
        <title>Bridging the Gap: Combining Genomics and Transcriptomics Approaches to Understand Stylosanthes scabra, an Orphan Legume from the Brazilian Caatinga.</title>
        <authorList>
            <person name="Ferreira-Neto J.R.C."/>
            <person name="da Silva M.D."/>
            <person name="Binneck E."/>
            <person name="de Melo N.F."/>
            <person name="da Silva R.H."/>
            <person name="de Melo A.L.T.M."/>
            <person name="Pandolfi V."/>
            <person name="Bustamante F.O."/>
            <person name="Brasileiro-Vidal A.C."/>
            <person name="Benko-Iseppon A.M."/>
        </authorList>
    </citation>
    <scope>NUCLEOTIDE SEQUENCE [LARGE SCALE GENOMIC DNA]</scope>
    <source>
        <tissue evidence="4">Leaves</tissue>
    </source>
</reference>
<sequence>MIWIIQVHAFSLEVSNKQGHRPSLPARPPLACSSFSARCQTRQGLFFGRYYFKKMQPTPPMMPMMPSFPPANITTEQIQKYLDDNKKLILAILDNQNLGKLAECAQYQAQLQKNLMYLAAIADAQPQTPAMPAQMPPHPMMQPGGYYMQHPQAAAMAQQQGFFAQKMPMQFGNPHQMQDPQQQHLHQQAIQGQMGLRPGGMNNGMHPMHSEAALGGGSSGGQPSTAGPNDARGGNKQDAPEAGAAGGDGQGNSAAAHNSGDGESPYLKGSEEAK</sequence>